<dbReference type="PROSITE" id="PS51257">
    <property type="entry name" value="PROKAR_LIPOPROTEIN"/>
    <property type="match status" value="1"/>
</dbReference>
<evidence type="ECO:0000256" key="3">
    <source>
        <dbReference type="ARBA" id="ARBA00022729"/>
    </source>
</evidence>
<reference evidence="5 6" key="1">
    <citation type="submission" date="2016-04" db="EMBL/GenBank/DDBJ databases">
        <title>Draft genome sequence of Aeribacillus pallidus 8m3 from petroleum reservoir.</title>
        <authorList>
            <person name="Poltaraus A.B."/>
            <person name="Nazina T.N."/>
            <person name="Tourova T.P."/>
            <person name="Malakho S.M."/>
            <person name="Korshunova A.V."/>
            <person name="Sokolova D.S."/>
        </authorList>
    </citation>
    <scope>NUCLEOTIDE SEQUENCE [LARGE SCALE GENOMIC DNA]</scope>
    <source>
        <strain evidence="5 6">8m3</strain>
    </source>
</reference>
<dbReference type="Pfam" id="PF03480">
    <property type="entry name" value="DctP"/>
    <property type="match status" value="1"/>
</dbReference>
<dbReference type="STRING" id="33936.AZI98_13570"/>
<keyword evidence="2" id="KW-0813">Transport</keyword>
<dbReference type="PANTHER" id="PTHR33376">
    <property type="match status" value="1"/>
</dbReference>
<feature type="chain" id="PRO_5039540823" evidence="4">
    <location>
        <begin position="23"/>
        <end position="191"/>
    </location>
</feature>
<evidence type="ECO:0000256" key="4">
    <source>
        <dbReference type="SAM" id="SignalP"/>
    </source>
</evidence>
<dbReference type="EMBL" id="LWBR01000048">
    <property type="protein sequence ID" value="KZN95468.1"/>
    <property type="molecule type" value="Genomic_DNA"/>
</dbReference>
<gene>
    <name evidence="5" type="ORF">AZI98_13570</name>
</gene>
<proteinExistence type="inferred from homology"/>
<dbReference type="AlphaFoldDB" id="A0A165WZC9"/>
<sequence length="191" mass="21226">MNIVKRFSLLLIVSLFAVLLVACGSEDSKDKSSNKSAGGDKIVIRTSHVTQEGSVIDKTHKKFKEVLEELSDGKVEVQVYPAGQLGSTDDDTVEGMRAGTFEVGSAPTLVLSNTVPQFAIFDFPYLFRNNDEVKAFVESDVYQNEVVKPYEEKTGLKVLGNYGIGWMQVLNAKRAIKDPAFEKYRQEFCVM</sequence>
<comment type="similarity">
    <text evidence="1">Belongs to the bacterial solute-binding protein 7 family.</text>
</comment>
<keyword evidence="3 4" id="KW-0732">Signal</keyword>
<evidence type="ECO:0000313" key="5">
    <source>
        <dbReference type="EMBL" id="KZN95468.1"/>
    </source>
</evidence>
<evidence type="ECO:0000256" key="2">
    <source>
        <dbReference type="ARBA" id="ARBA00022448"/>
    </source>
</evidence>
<accession>A0A165WZC9</accession>
<protein>
    <submittedName>
        <fullName evidence="5">Uncharacterized protein</fullName>
    </submittedName>
</protein>
<name>A0A165WZC9_9BACI</name>
<comment type="caution">
    <text evidence="5">The sequence shown here is derived from an EMBL/GenBank/DDBJ whole genome shotgun (WGS) entry which is preliminary data.</text>
</comment>
<keyword evidence="6" id="KW-1185">Reference proteome</keyword>
<dbReference type="Gene3D" id="3.40.190.170">
    <property type="entry name" value="Bacterial extracellular solute-binding protein, family 7"/>
    <property type="match status" value="1"/>
</dbReference>
<dbReference type="Proteomes" id="UP000076476">
    <property type="component" value="Unassembled WGS sequence"/>
</dbReference>
<dbReference type="InterPro" id="IPR038404">
    <property type="entry name" value="TRAP_DctP_sf"/>
</dbReference>
<evidence type="ECO:0000313" key="6">
    <source>
        <dbReference type="Proteomes" id="UP000076476"/>
    </source>
</evidence>
<feature type="signal peptide" evidence="4">
    <location>
        <begin position="1"/>
        <end position="22"/>
    </location>
</feature>
<dbReference type="NCBIfam" id="NF037995">
    <property type="entry name" value="TRAP_S1"/>
    <property type="match status" value="1"/>
</dbReference>
<dbReference type="InterPro" id="IPR018389">
    <property type="entry name" value="DctP_fam"/>
</dbReference>
<dbReference type="PANTHER" id="PTHR33376:SF7">
    <property type="entry name" value="C4-DICARBOXYLATE-BINDING PROTEIN DCTB"/>
    <property type="match status" value="1"/>
</dbReference>
<evidence type="ECO:0000256" key="1">
    <source>
        <dbReference type="ARBA" id="ARBA00009023"/>
    </source>
</evidence>
<dbReference type="GO" id="GO:0055085">
    <property type="term" value="P:transmembrane transport"/>
    <property type="evidence" value="ECO:0007669"/>
    <property type="project" value="InterPro"/>
</dbReference>
<organism evidence="5 6">
    <name type="scientific">Aeribacillus pallidus</name>
    <dbReference type="NCBI Taxonomy" id="33936"/>
    <lineage>
        <taxon>Bacteria</taxon>
        <taxon>Bacillati</taxon>
        <taxon>Bacillota</taxon>
        <taxon>Bacilli</taxon>
        <taxon>Bacillales</taxon>
        <taxon>Bacillaceae</taxon>
        <taxon>Aeribacillus</taxon>
    </lineage>
</organism>
<dbReference type="OrthoDB" id="9776801at2"/>
<dbReference type="RefSeq" id="WP_063388813.1">
    <property type="nucleotide sequence ID" value="NZ_LWBR01000048.1"/>
</dbReference>